<name>A0ABV8S936_9BACL</name>
<protein>
    <submittedName>
        <fullName evidence="1">DL-endopeptidase inhibitor IseA family protein</fullName>
    </submittedName>
</protein>
<dbReference type="RefSeq" id="WP_204602732.1">
    <property type="nucleotide sequence ID" value="NZ_JBHSED010000013.1"/>
</dbReference>
<dbReference type="EMBL" id="JBHSED010000013">
    <property type="protein sequence ID" value="MFC4303555.1"/>
    <property type="molecule type" value="Genomic_DNA"/>
</dbReference>
<sequence>MQNAAATYTVRQLTTFLNTAESQWLAVYDSSSNGAAIVIEGDEYRRLPLRYSTREKILAYFRRCWSPRLSEIMLCNLMPISYKGRLYEIVADPGPVPYKVVRLQIINQSASEIRVRAVLTGSDEGNTTIRYTLSKSGKSLSIAARSDRTNDYRYAPCSKQ</sequence>
<evidence type="ECO:0000313" key="1">
    <source>
        <dbReference type="EMBL" id="MFC4303555.1"/>
    </source>
</evidence>
<dbReference type="Proteomes" id="UP001595755">
    <property type="component" value="Unassembled WGS sequence"/>
</dbReference>
<proteinExistence type="predicted"/>
<dbReference type="InterPro" id="IPR031841">
    <property type="entry name" value="Endopep_inhib"/>
</dbReference>
<dbReference type="InterPro" id="IPR053749">
    <property type="entry name" value="TA_system-associated_sf"/>
</dbReference>
<comment type="caution">
    <text evidence="1">The sequence shown here is derived from an EMBL/GenBank/DDBJ whole genome shotgun (WGS) entry which is preliminary data.</text>
</comment>
<dbReference type="Pfam" id="PF16800">
    <property type="entry name" value="Endopep_inhib"/>
    <property type="match status" value="1"/>
</dbReference>
<reference evidence="2" key="1">
    <citation type="journal article" date="2019" name="Int. J. Syst. Evol. Microbiol.">
        <title>The Global Catalogue of Microorganisms (GCM) 10K type strain sequencing project: providing services to taxonomists for standard genome sequencing and annotation.</title>
        <authorList>
            <consortium name="The Broad Institute Genomics Platform"/>
            <consortium name="The Broad Institute Genome Sequencing Center for Infectious Disease"/>
            <person name="Wu L."/>
            <person name="Ma J."/>
        </authorList>
    </citation>
    <scope>NUCLEOTIDE SEQUENCE [LARGE SCALE GENOMIC DNA]</scope>
    <source>
        <strain evidence="2">CGMCC 4.1641</strain>
    </source>
</reference>
<evidence type="ECO:0000313" key="2">
    <source>
        <dbReference type="Proteomes" id="UP001595755"/>
    </source>
</evidence>
<organism evidence="1 2">
    <name type="scientific">Cohnella boryungensis</name>
    <dbReference type="NCBI Taxonomy" id="768479"/>
    <lineage>
        <taxon>Bacteria</taxon>
        <taxon>Bacillati</taxon>
        <taxon>Bacillota</taxon>
        <taxon>Bacilli</taxon>
        <taxon>Bacillales</taxon>
        <taxon>Paenibacillaceae</taxon>
        <taxon>Cohnella</taxon>
    </lineage>
</organism>
<accession>A0ABV8S936</accession>
<gene>
    <name evidence="1" type="ORF">ACFO1S_08820</name>
</gene>
<dbReference type="Gene3D" id="3.10.450.420">
    <property type="match status" value="1"/>
</dbReference>
<keyword evidence="2" id="KW-1185">Reference proteome</keyword>